<proteinExistence type="predicted"/>
<evidence type="ECO:0000256" key="1">
    <source>
        <dbReference type="SAM" id="SignalP"/>
    </source>
</evidence>
<dbReference type="RefSeq" id="WP_085671652.1">
    <property type="nucleotide sequence ID" value="NZ_JACKRU010000623.1"/>
</dbReference>
<keyword evidence="1" id="KW-0732">Signal</keyword>
<feature type="chain" id="PRO_5012078004" evidence="1">
    <location>
        <begin position="26"/>
        <end position="67"/>
    </location>
</feature>
<name>A0A1X2EBW1_MYCSZ</name>
<evidence type="ECO:0000313" key="2">
    <source>
        <dbReference type="EMBL" id="ORW97871.1"/>
    </source>
</evidence>
<feature type="signal peptide" evidence="1">
    <location>
        <begin position="1"/>
        <end position="25"/>
    </location>
</feature>
<keyword evidence="3" id="KW-1185">Reference proteome</keyword>
<protein>
    <submittedName>
        <fullName evidence="2">Uncharacterized protein</fullName>
    </submittedName>
</protein>
<accession>A0A1X2EBW1</accession>
<gene>
    <name evidence="2" type="ORF">AWC27_04470</name>
</gene>
<comment type="caution">
    <text evidence="2">The sequence shown here is derived from an EMBL/GenBank/DDBJ whole genome shotgun (WGS) entry which is preliminary data.</text>
</comment>
<dbReference type="AlphaFoldDB" id="A0A1X2EBW1"/>
<reference evidence="2 3" key="1">
    <citation type="submission" date="2016-01" db="EMBL/GenBank/DDBJ databases">
        <title>The new phylogeny of the genus Mycobacterium.</title>
        <authorList>
            <person name="Tarcisio F."/>
            <person name="Conor M."/>
            <person name="Antonella G."/>
            <person name="Elisabetta G."/>
            <person name="Giulia F.S."/>
            <person name="Sara T."/>
            <person name="Anna F."/>
            <person name="Clotilde B."/>
            <person name="Roberto B."/>
            <person name="Veronica D.S."/>
            <person name="Fabio R."/>
            <person name="Monica P."/>
            <person name="Olivier J."/>
            <person name="Enrico T."/>
            <person name="Nicola S."/>
        </authorList>
    </citation>
    <scope>NUCLEOTIDE SEQUENCE [LARGE SCALE GENOMIC DNA]</scope>
    <source>
        <strain evidence="2 3">DSM 44166</strain>
    </source>
</reference>
<dbReference type="OrthoDB" id="4750837at2"/>
<dbReference type="Proteomes" id="UP000193317">
    <property type="component" value="Unassembled WGS sequence"/>
</dbReference>
<sequence length="67" mass="6907">MIRKVLFSAAIAVCAAVGVATAANAEPGWYNTLSCNCEPVPQSGPTLTEQIDTGIRDGLAELNDAAE</sequence>
<dbReference type="EMBL" id="LQPW01000125">
    <property type="protein sequence ID" value="ORW97871.1"/>
    <property type="molecule type" value="Genomic_DNA"/>
</dbReference>
<organism evidence="2 3">
    <name type="scientific">Mycobacterium szulgai</name>
    <dbReference type="NCBI Taxonomy" id="1787"/>
    <lineage>
        <taxon>Bacteria</taxon>
        <taxon>Bacillati</taxon>
        <taxon>Actinomycetota</taxon>
        <taxon>Actinomycetes</taxon>
        <taxon>Mycobacteriales</taxon>
        <taxon>Mycobacteriaceae</taxon>
        <taxon>Mycobacterium</taxon>
    </lineage>
</organism>
<evidence type="ECO:0000313" key="3">
    <source>
        <dbReference type="Proteomes" id="UP000193317"/>
    </source>
</evidence>